<dbReference type="InterPro" id="IPR018303">
    <property type="entry name" value="ATPase_P-typ_P_site"/>
</dbReference>
<dbReference type="InterPro" id="IPR023299">
    <property type="entry name" value="ATPase_P-typ_cyto_dom_N"/>
</dbReference>
<dbReference type="GO" id="GO:0005886">
    <property type="term" value="C:plasma membrane"/>
    <property type="evidence" value="ECO:0007669"/>
    <property type="project" value="UniProtKB-SubCell"/>
</dbReference>
<dbReference type="SUPFAM" id="SSF56784">
    <property type="entry name" value="HAD-like"/>
    <property type="match status" value="1"/>
</dbReference>
<dbReference type="SUPFAM" id="SSF81665">
    <property type="entry name" value="Calcium ATPase, transmembrane domain M"/>
    <property type="match status" value="1"/>
</dbReference>
<dbReference type="InterPro" id="IPR036412">
    <property type="entry name" value="HAD-like_sf"/>
</dbReference>
<keyword evidence="12" id="KW-0813">Transport</keyword>
<feature type="transmembrane region" description="Helical" evidence="12">
    <location>
        <begin position="303"/>
        <end position="324"/>
    </location>
</feature>
<dbReference type="InterPro" id="IPR006534">
    <property type="entry name" value="P-type_ATPase_IIIA"/>
</dbReference>
<dbReference type="CDD" id="cd02076">
    <property type="entry name" value="P-type_ATPase_H"/>
    <property type="match status" value="1"/>
</dbReference>
<dbReference type="NCBIfam" id="TIGR01647">
    <property type="entry name" value="ATPase-IIIA_H"/>
    <property type="match status" value="1"/>
</dbReference>
<dbReference type="InterPro" id="IPR004014">
    <property type="entry name" value="ATPase_P-typ_cation-transptr_N"/>
</dbReference>
<dbReference type="FunFam" id="3.40.1110.10:FF:000005">
    <property type="entry name" value="Plasma membrane ATPase"/>
    <property type="match status" value="1"/>
</dbReference>
<dbReference type="EMBL" id="CAJNYD010001089">
    <property type="protein sequence ID" value="CAF3316493.1"/>
    <property type="molecule type" value="Genomic_DNA"/>
</dbReference>
<evidence type="ECO:0000256" key="9">
    <source>
        <dbReference type="ARBA" id="ARBA00022967"/>
    </source>
</evidence>
<dbReference type="SFLD" id="SFLDG00002">
    <property type="entry name" value="C1.7:_P-type_atpase_like"/>
    <property type="match status" value="1"/>
</dbReference>
<feature type="transmembrane region" description="Helical" evidence="12">
    <location>
        <begin position="736"/>
        <end position="758"/>
    </location>
</feature>
<dbReference type="PRINTS" id="PR00120">
    <property type="entry name" value="HATPASE"/>
</dbReference>
<evidence type="ECO:0000256" key="11">
    <source>
        <dbReference type="ARBA" id="ARBA00023136"/>
    </source>
</evidence>
<evidence type="ECO:0000256" key="10">
    <source>
        <dbReference type="ARBA" id="ARBA00022989"/>
    </source>
</evidence>
<reference evidence="14" key="1">
    <citation type="submission" date="2021-02" db="EMBL/GenBank/DDBJ databases">
        <authorList>
            <person name="Nowell W R."/>
        </authorList>
    </citation>
    <scope>NUCLEOTIDE SEQUENCE</scope>
</reference>
<dbReference type="GO" id="GO:0046872">
    <property type="term" value="F:metal ion binding"/>
    <property type="evidence" value="ECO:0007669"/>
    <property type="project" value="UniProtKB-KW"/>
</dbReference>
<keyword evidence="12" id="KW-0406">Ion transport</keyword>
<evidence type="ECO:0000256" key="3">
    <source>
        <dbReference type="ARBA" id="ARBA00022553"/>
    </source>
</evidence>
<dbReference type="AlphaFoldDB" id="A0A817TCW2"/>
<dbReference type="Gene3D" id="3.40.50.1000">
    <property type="entry name" value="HAD superfamily/HAD-like"/>
    <property type="match status" value="1"/>
</dbReference>
<dbReference type="GO" id="GO:0120029">
    <property type="term" value="P:proton export across plasma membrane"/>
    <property type="evidence" value="ECO:0007669"/>
    <property type="project" value="UniProtKB-UniRule"/>
</dbReference>
<comment type="caution">
    <text evidence="14">The sequence shown here is derived from an EMBL/GenBank/DDBJ whole genome shotgun (WGS) entry which is preliminary data.</text>
</comment>
<dbReference type="Proteomes" id="UP000663833">
    <property type="component" value="Unassembled WGS sequence"/>
</dbReference>
<keyword evidence="7 12" id="KW-0067">ATP-binding</keyword>
<feature type="transmembrane region" description="Helical" evidence="12">
    <location>
        <begin position="119"/>
        <end position="135"/>
    </location>
</feature>
<evidence type="ECO:0000256" key="6">
    <source>
        <dbReference type="ARBA" id="ARBA00022741"/>
    </source>
</evidence>
<comment type="subcellular location">
    <subcellularLocation>
        <location evidence="12">Cell membrane</location>
        <topology evidence="12">Multi-pass membrane protein</topology>
    </subcellularLocation>
    <subcellularLocation>
        <location evidence="1">Membrane</location>
        <topology evidence="1">Multi-pass membrane protein</topology>
    </subcellularLocation>
</comment>
<keyword evidence="5" id="KW-0479">Metal-binding</keyword>
<accession>A0A817TCW2</accession>
<evidence type="ECO:0000256" key="12">
    <source>
        <dbReference type="RuleBase" id="RU362083"/>
    </source>
</evidence>
<keyword evidence="9 12" id="KW-1278">Translocase</keyword>
<dbReference type="NCBIfam" id="TIGR01494">
    <property type="entry name" value="ATPase_P-type"/>
    <property type="match status" value="2"/>
</dbReference>
<dbReference type="InterPro" id="IPR044492">
    <property type="entry name" value="P_typ_ATPase_HD_dom"/>
</dbReference>
<sequence>MAEDKNGDTKNIIIKLPQDPIKNLTVAEMYDKEKYDLSIMEEGDVFTMLDATREGLTDEEVNERLIKFGHNRLEHKETSAIIQFLLFMWNPLSWVMEAAAIVAIVASNGGGKPPDWEDFVGIILLLLANSIIGFVEQRNAGNAVKALMASLAPEAKVKRNGEWKVIDAADLVPGDIISVKLGDVIPADARLVAAHGGVSIDQAALTGESLPVNKVAGDEIFSGSTCKQGEAEAIVIGTGLNTFFGRAAKLVGSSSDEIGHLQIILAKIGNFCIIGIVIFLVAEILVMYAGFRYEYRRGINNLLVLLIGGIPIAMPTVLSVTLAIGAKQLSQHKAIVTHITAIEELAAVTILCSDKTGTLTLNKLEIDKPTVKQYSNIETSEIIHYAAIASRTENQDAIDTCITGAYGDVKTIRAGIEELEFKPFNPTNKRTEITYKTTSDGSVHRISKGMSHSILDLCTRNKTPEQIKQLNADVDEFALRGLRALAVAIEDVPSGQVDGEGNGFELVGLLPIYDPPRSDTKETIERAIALGVKVKMITGDQLAIAKETGRRLGMGDNMYLSKTLKDGPPPESGYRDVDDLILHADGFAGVYPEHKYEIVEKLQNLGYMIAMTGDGVNDAPALSKANVGVAVADASDAARSAADIVLTEPGLSVIIEAILGSRQIFQRMRNYAIYTCSITIRVIVGFSVLIFAFKFDFPSFMVLILAILNDGTIMTISKDRVKPSPYPNSWNLTEIFTYAIVYGIYLAASTVAFFAVAVETDFFQKFNVKTITYGNSSSSYRGWNDPILHSVIYLQVSTISQALIFITRAHGFFFKERPSVILVVAFMIAQLVATFIAVWANWDFTNIKGCGWNWAGVVWIWNIVWFFPLDGIKYALRAYFDPIQKRAIEELLTPEPSTQAQTIRRKSTLAAAASGPLSRRSTMARGEGSLGRRGTFIEATAKFYTPLTKHLSTSRFHRNFARMLKSEGANAPRIAVDHDELRRFSLVQAHHASKLLNPAGASTNRRTTTAV</sequence>
<evidence type="ECO:0000313" key="15">
    <source>
        <dbReference type="Proteomes" id="UP000663833"/>
    </source>
</evidence>
<dbReference type="Pfam" id="PF00122">
    <property type="entry name" value="E1-E2_ATPase"/>
    <property type="match status" value="1"/>
</dbReference>
<keyword evidence="4 12" id="KW-0812">Transmembrane</keyword>
<evidence type="ECO:0000256" key="4">
    <source>
        <dbReference type="ARBA" id="ARBA00022692"/>
    </source>
</evidence>
<dbReference type="GO" id="GO:0008553">
    <property type="term" value="F:P-type proton-exporting transporter activity"/>
    <property type="evidence" value="ECO:0007669"/>
    <property type="project" value="UniProtKB-UniRule"/>
</dbReference>
<dbReference type="Gene3D" id="2.70.150.10">
    <property type="entry name" value="Calcium-transporting ATPase, cytoplasmic transduction domain A"/>
    <property type="match status" value="1"/>
</dbReference>
<dbReference type="PANTHER" id="PTHR42861">
    <property type="entry name" value="CALCIUM-TRANSPORTING ATPASE"/>
    <property type="match status" value="1"/>
</dbReference>
<comment type="catalytic activity">
    <reaction evidence="12">
        <text>ATP + H2O + H(+)(in) = ADP + phosphate + 2 H(+)(out)</text>
        <dbReference type="Rhea" id="RHEA:20852"/>
        <dbReference type="ChEBI" id="CHEBI:15377"/>
        <dbReference type="ChEBI" id="CHEBI:15378"/>
        <dbReference type="ChEBI" id="CHEBI:30616"/>
        <dbReference type="ChEBI" id="CHEBI:43474"/>
        <dbReference type="ChEBI" id="CHEBI:456216"/>
        <dbReference type="EC" id="7.1.2.1"/>
    </reaction>
</comment>
<evidence type="ECO:0000256" key="1">
    <source>
        <dbReference type="ARBA" id="ARBA00004141"/>
    </source>
</evidence>
<dbReference type="SFLD" id="SFLDS00003">
    <property type="entry name" value="Haloacid_Dehalogenase"/>
    <property type="match status" value="1"/>
</dbReference>
<keyword evidence="6 12" id="KW-0547">Nucleotide-binding</keyword>
<evidence type="ECO:0000256" key="8">
    <source>
        <dbReference type="ARBA" id="ARBA00022842"/>
    </source>
</evidence>
<proteinExistence type="inferred from homology"/>
<keyword evidence="3" id="KW-0597">Phosphoprotein</keyword>
<dbReference type="SUPFAM" id="SSF81653">
    <property type="entry name" value="Calcium ATPase, transduction domain A"/>
    <property type="match status" value="1"/>
</dbReference>
<keyword evidence="10 12" id="KW-1133">Transmembrane helix</keyword>
<keyword evidence="12" id="KW-0375">Hydrogen ion transport</keyword>
<feature type="transmembrane region" description="Helical" evidence="12">
    <location>
        <begin position="819"/>
        <end position="842"/>
    </location>
</feature>
<feature type="transmembrane region" description="Helical" evidence="12">
    <location>
        <begin position="268"/>
        <end position="291"/>
    </location>
</feature>
<dbReference type="PRINTS" id="PR00119">
    <property type="entry name" value="CATATPASE"/>
</dbReference>
<dbReference type="FunFam" id="2.70.150.10:FF:000004">
    <property type="entry name" value="Plasma membrane ATPase"/>
    <property type="match status" value="1"/>
</dbReference>
<dbReference type="Gene3D" id="3.40.1110.10">
    <property type="entry name" value="Calcium-transporting ATPase, cytoplasmic domain N"/>
    <property type="match status" value="1"/>
</dbReference>
<protein>
    <recommendedName>
        <fullName evidence="12">Plasma membrane ATPase</fullName>
        <ecNumber evidence="12">7.1.2.1</ecNumber>
    </recommendedName>
</protein>
<feature type="transmembrane region" description="Helical" evidence="12">
    <location>
        <begin position="80"/>
        <end position="107"/>
    </location>
</feature>
<gene>
    <name evidence="14" type="ORF">LUA448_LOCUS9510</name>
</gene>
<keyword evidence="11 12" id="KW-0472">Membrane</keyword>
<dbReference type="Gene3D" id="1.20.1110.10">
    <property type="entry name" value="Calcium-transporting ATPase, transmembrane domain"/>
    <property type="match status" value="1"/>
</dbReference>
<evidence type="ECO:0000256" key="7">
    <source>
        <dbReference type="ARBA" id="ARBA00022840"/>
    </source>
</evidence>
<dbReference type="PROSITE" id="PS00154">
    <property type="entry name" value="ATPASE_E1_E2"/>
    <property type="match status" value="1"/>
</dbReference>
<feature type="domain" description="Cation-transporting P-type ATPase N-terminal" evidence="13">
    <location>
        <begin position="36"/>
        <end position="108"/>
    </location>
</feature>
<dbReference type="InterPro" id="IPR023214">
    <property type="entry name" value="HAD_sf"/>
</dbReference>
<keyword evidence="8 12" id="KW-0460">Magnesium</keyword>
<dbReference type="Pfam" id="PF00690">
    <property type="entry name" value="Cation_ATPase_N"/>
    <property type="match status" value="1"/>
</dbReference>
<organism evidence="14 15">
    <name type="scientific">Rotaria socialis</name>
    <dbReference type="NCBI Taxonomy" id="392032"/>
    <lineage>
        <taxon>Eukaryota</taxon>
        <taxon>Metazoa</taxon>
        <taxon>Spiralia</taxon>
        <taxon>Gnathifera</taxon>
        <taxon>Rotifera</taxon>
        <taxon>Eurotatoria</taxon>
        <taxon>Bdelloidea</taxon>
        <taxon>Philodinida</taxon>
        <taxon>Philodinidae</taxon>
        <taxon>Rotaria</taxon>
    </lineage>
</organism>
<evidence type="ECO:0000256" key="2">
    <source>
        <dbReference type="ARBA" id="ARBA00008804"/>
    </source>
</evidence>
<dbReference type="InterPro" id="IPR059000">
    <property type="entry name" value="ATPase_P-type_domA"/>
</dbReference>
<dbReference type="GO" id="GO:0016887">
    <property type="term" value="F:ATP hydrolysis activity"/>
    <property type="evidence" value="ECO:0007669"/>
    <property type="project" value="InterPro"/>
</dbReference>
<feature type="transmembrane region" description="Helical" evidence="12">
    <location>
        <begin position="671"/>
        <end position="693"/>
    </location>
</feature>
<dbReference type="FunFam" id="3.40.50.1000:FF:000211">
    <property type="entry name" value="Plasma membrane ATPase"/>
    <property type="match status" value="1"/>
</dbReference>
<dbReference type="InterPro" id="IPR001757">
    <property type="entry name" value="P_typ_ATPase"/>
</dbReference>
<dbReference type="InterPro" id="IPR008250">
    <property type="entry name" value="ATPase_P-typ_transduc_dom_A_sf"/>
</dbReference>
<evidence type="ECO:0000259" key="13">
    <source>
        <dbReference type="SMART" id="SM00831"/>
    </source>
</evidence>
<evidence type="ECO:0000313" key="14">
    <source>
        <dbReference type="EMBL" id="CAF3316493.1"/>
    </source>
</evidence>
<evidence type="ECO:0000256" key="5">
    <source>
        <dbReference type="ARBA" id="ARBA00022723"/>
    </source>
</evidence>
<name>A0A817TCW2_9BILA</name>
<dbReference type="InterPro" id="IPR023298">
    <property type="entry name" value="ATPase_P-typ_TM_dom_sf"/>
</dbReference>
<comment type="similarity">
    <text evidence="2 12">Belongs to the cation transport ATPase (P-type) (TC 3.A.3) family. Type IIIA subfamily.</text>
</comment>
<dbReference type="GO" id="GO:0005524">
    <property type="term" value="F:ATP binding"/>
    <property type="evidence" value="ECO:0007669"/>
    <property type="project" value="UniProtKB-UniRule"/>
</dbReference>
<dbReference type="SFLD" id="SFLDF00027">
    <property type="entry name" value="p-type_atpase"/>
    <property type="match status" value="1"/>
</dbReference>
<dbReference type="SMART" id="SM00831">
    <property type="entry name" value="Cation_ATPase_N"/>
    <property type="match status" value="1"/>
</dbReference>
<dbReference type="EC" id="7.1.2.1" evidence="12"/>
<dbReference type="Pfam" id="PF00702">
    <property type="entry name" value="Hydrolase"/>
    <property type="match status" value="1"/>
</dbReference>
<feature type="transmembrane region" description="Helical" evidence="12">
    <location>
        <begin position="854"/>
        <end position="876"/>
    </location>
</feature>